<dbReference type="InterPro" id="IPR006162">
    <property type="entry name" value="Ppantetheine_attach_site"/>
</dbReference>
<reference evidence="8 9" key="1">
    <citation type="submission" date="2024-04" db="EMBL/GenBank/DDBJ databases">
        <authorList>
            <consortium name="Genoscope - CEA"/>
            <person name="William W."/>
        </authorList>
    </citation>
    <scope>NUCLEOTIDE SEQUENCE [LARGE SCALE GENOMIC DNA]</scope>
</reference>
<dbReference type="PRINTS" id="PR00080">
    <property type="entry name" value="SDRFAMILY"/>
</dbReference>
<dbReference type="SMART" id="SM00823">
    <property type="entry name" value="PKS_PP"/>
    <property type="match status" value="1"/>
</dbReference>
<protein>
    <recommendedName>
        <fullName evidence="2">Fatty acid synthase</fullName>
        <ecNumber evidence="1">2.3.1.85</ecNumber>
    </recommendedName>
</protein>
<name>A0AAV2HC67_LYMST</name>
<comment type="catalytic activity">
    <reaction evidence="6">
        <text>acetyl-CoA + n malonyl-CoA + 2n NADPH + 2n H(+) = a long-chain fatty acid + (n+1) CoA + n CO2 + 2n NADP(+).</text>
        <dbReference type="EC" id="2.3.1.85"/>
    </reaction>
</comment>
<evidence type="ECO:0000313" key="8">
    <source>
        <dbReference type="EMBL" id="CAL1531382.1"/>
    </source>
</evidence>
<dbReference type="InterPro" id="IPR000873">
    <property type="entry name" value="AMP-dep_synth/lig_dom"/>
</dbReference>
<dbReference type="Gene3D" id="3.40.50.12780">
    <property type="entry name" value="N-terminal domain of ligase-like"/>
    <property type="match status" value="1"/>
</dbReference>
<keyword evidence="5" id="KW-0560">Oxidoreductase</keyword>
<dbReference type="FunFam" id="1.10.1200.10:FF:000005">
    <property type="entry name" value="Nonribosomal peptide synthetase 1"/>
    <property type="match status" value="1"/>
</dbReference>
<dbReference type="InterPro" id="IPR010080">
    <property type="entry name" value="Thioester_reductase-like_dom"/>
</dbReference>
<dbReference type="PRINTS" id="PR00081">
    <property type="entry name" value="GDHRDH"/>
</dbReference>
<dbReference type="InterPro" id="IPR002347">
    <property type="entry name" value="SDR_fam"/>
</dbReference>
<dbReference type="Gene3D" id="3.40.50.720">
    <property type="entry name" value="NAD(P)-binding Rossmann-like Domain"/>
    <property type="match status" value="2"/>
</dbReference>
<dbReference type="PROSITE" id="PS00012">
    <property type="entry name" value="PHOSPHOPANTETHEINE"/>
    <property type="match status" value="1"/>
</dbReference>
<dbReference type="GO" id="GO:0031177">
    <property type="term" value="F:phosphopantetheine binding"/>
    <property type="evidence" value="ECO:0007669"/>
    <property type="project" value="InterPro"/>
</dbReference>
<dbReference type="PROSITE" id="PS00061">
    <property type="entry name" value="ADH_SHORT"/>
    <property type="match status" value="1"/>
</dbReference>
<dbReference type="SUPFAM" id="SSF56801">
    <property type="entry name" value="Acetyl-CoA synthetase-like"/>
    <property type="match status" value="1"/>
</dbReference>
<dbReference type="Gene3D" id="3.40.50.1820">
    <property type="entry name" value="alpha/beta hydrolase"/>
    <property type="match status" value="1"/>
</dbReference>
<dbReference type="InterPro" id="IPR029058">
    <property type="entry name" value="AB_hydrolase_fold"/>
</dbReference>
<dbReference type="InterPro" id="IPR036291">
    <property type="entry name" value="NAD(P)-bd_dom_sf"/>
</dbReference>
<accession>A0AAV2HC67</accession>
<comment type="caution">
    <text evidence="8">The sequence shown here is derived from an EMBL/GenBank/DDBJ whole genome shotgun (WGS) entry which is preliminary data.</text>
</comment>
<evidence type="ECO:0000256" key="5">
    <source>
        <dbReference type="ARBA" id="ARBA00023002"/>
    </source>
</evidence>
<sequence length="1296" mass="143981">MEYEKVGLLHEQFVRQAKATPDAIAVVSPDENASVTFGQLDKWTDTLSITLQELGVQAETSVGIYLEKSVDFVAAYIAILKAGAGYLPLDTSYPTPMLESVLQDAEPIIVIASTDLAPKIDTYPSKQVLVLEEGWQIKFKQENDEKNATLKDPKTNLDSLAYTVYSSGTTGKPKGITCPQRGAVYSYHHRHTHFPYEEEEREACNIFFVWEMLRPLMKGVPMYIMSNHVVYDPPLLCEFLAKHRITRMLFTPSLLETVVNTIPPDTLKESFKTVRQVWFCGEVVTTSLLDRSMTNMPWIRFINLYSISECHDVACEDLSQYYRDFKDSLMSRKFCPVGHIMEGVEITILNKEGKVQPVGMSGEIYVSGPTLARGYLNRPEVQKQRFVFMDVDGQNKRMYRTGDWGYMLSGGSLEICGRVDSMVKIRGYSIEVQAVESCLLSLPMVKACVVLVRGDEGDDKFLVAYIVSERETTKKEVRAELKKRLPFYMIPSYFLFLQSIPVVAATGKLDKSALPDFNSQQMEGVGSEGRPSTVTEVALAEIWIEVLQLKEVDIQESFFDLGGHSLMATELLQRARKKFKVNLSVRDLFLYPTVASLAKLIDARLFSQGSGDSNGAVNGEAVEPQVDLRAEVMRHDQGVTNLDMQLRAFWRTFQHGHHFHRGRVLLTGATGFLGSFILKELLLHTKLVVYCLVRELPQRSALDRIQSTLRQYGILTTDKSTETEEQAQLEEALAQRATALRGNVSLLRLGLSEEDYTYLCTDIDFVIHSAASVNLAYPYSALHGPNVMGTANVIQFASTGKVKALHYISTNGVFPHGMHKCKEDADITTFVEKLTDGYSQSKWVAEQLVSRARDRGLPVTIYRPGNLSGDSKKAHWNPQDFTLLILQACARTGLAPNLDWNMEMTPVDFAASVIVKLTQNPDCALGKTLHLVNDKPMKSKQVFQWMNSHGYPLQLLDFDLWKTRYNTQELASSNESSTPSIEAMTPVLDSYIRASHFLTDLSTFSNETLQKVLTELGMLYPYTDARLLRTYFSELSGRNVIGRRKSTSLTRPLEGRVAIVTGASSGIGQAIAIVLAGAGAKVALAARSDQAMQDTVKSIKDDGGEAIAVKTDVTDRSQVKALVKHTEASLGAVDILVNNAGVMYYTLMKNLHEDEWDRQIDVNCKGVMNGIGAVLDGMLKRGRGHIVNISSDAGRKAFPGLAVYTGTKFFVEGMSQALRHEVAHTGVKITTVQPGDVQTSLGATATDTEALTMYGGVAKHQFLDSNDIARAVLYAVSQPRNVAINEILIEPREAPV</sequence>
<dbReference type="InterPro" id="IPR036736">
    <property type="entry name" value="ACP-like_sf"/>
</dbReference>
<dbReference type="GO" id="GO:0004312">
    <property type="term" value="F:fatty acid synthase activity"/>
    <property type="evidence" value="ECO:0007669"/>
    <property type="project" value="UniProtKB-EC"/>
</dbReference>
<dbReference type="InterPro" id="IPR045851">
    <property type="entry name" value="AMP-bd_C_sf"/>
</dbReference>
<organism evidence="8 9">
    <name type="scientific">Lymnaea stagnalis</name>
    <name type="common">Great pond snail</name>
    <name type="synonym">Helix stagnalis</name>
    <dbReference type="NCBI Taxonomy" id="6523"/>
    <lineage>
        <taxon>Eukaryota</taxon>
        <taxon>Metazoa</taxon>
        <taxon>Spiralia</taxon>
        <taxon>Lophotrochozoa</taxon>
        <taxon>Mollusca</taxon>
        <taxon>Gastropoda</taxon>
        <taxon>Heterobranchia</taxon>
        <taxon>Euthyneura</taxon>
        <taxon>Panpulmonata</taxon>
        <taxon>Hygrophila</taxon>
        <taxon>Lymnaeoidea</taxon>
        <taxon>Lymnaeidae</taxon>
        <taxon>Lymnaea</taxon>
    </lineage>
</organism>
<evidence type="ECO:0000256" key="2">
    <source>
        <dbReference type="ARBA" id="ARBA00018769"/>
    </source>
</evidence>
<dbReference type="Pfam" id="PF00550">
    <property type="entry name" value="PP-binding"/>
    <property type="match status" value="1"/>
</dbReference>
<dbReference type="Pfam" id="PF13193">
    <property type="entry name" value="AMP-binding_C"/>
    <property type="match status" value="1"/>
</dbReference>
<keyword evidence="9" id="KW-1185">Reference proteome</keyword>
<dbReference type="SUPFAM" id="SSF47336">
    <property type="entry name" value="ACP-like"/>
    <property type="match status" value="1"/>
</dbReference>
<dbReference type="PANTHER" id="PTHR44845">
    <property type="entry name" value="CARRIER DOMAIN-CONTAINING PROTEIN"/>
    <property type="match status" value="1"/>
</dbReference>
<dbReference type="Pfam" id="PF07993">
    <property type="entry name" value="NAD_binding_4"/>
    <property type="match status" value="1"/>
</dbReference>
<dbReference type="EMBL" id="CAXITT010000087">
    <property type="protein sequence ID" value="CAL1531382.1"/>
    <property type="molecule type" value="Genomic_DNA"/>
</dbReference>
<dbReference type="SUPFAM" id="SSF51735">
    <property type="entry name" value="NAD(P)-binding Rossmann-fold domains"/>
    <property type="match status" value="2"/>
</dbReference>
<dbReference type="InterPro" id="IPR009081">
    <property type="entry name" value="PP-bd_ACP"/>
</dbReference>
<dbReference type="GO" id="GO:0016616">
    <property type="term" value="F:oxidoreductase activity, acting on the CH-OH group of donors, NAD or NADP as acceptor"/>
    <property type="evidence" value="ECO:0007669"/>
    <property type="project" value="UniProtKB-ARBA"/>
</dbReference>
<keyword evidence="4" id="KW-0597">Phosphoprotein</keyword>
<dbReference type="InterPro" id="IPR013120">
    <property type="entry name" value="FAR_NAD-bd"/>
</dbReference>
<dbReference type="PROSITE" id="PS50075">
    <property type="entry name" value="CARRIER"/>
    <property type="match status" value="1"/>
</dbReference>
<dbReference type="Proteomes" id="UP001497497">
    <property type="component" value="Unassembled WGS sequence"/>
</dbReference>
<keyword evidence="3" id="KW-0596">Phosphopantetheine</keyword>
<dbReference type="Pfam" id="PF00106">
    <property type="entry name" value="adh_short"/>
    <property type="match status" value="1"/>
</dbReference>
<dbReference type="PANTHER" id="PTHR44845:SF6">
    <property type="entry name" value="BETA-ALANINE-ACTIVATING ENZYME"/>
    <property type="match status" value="1"/>
</dbReference>
<dbReference type="NCBIfam" id="TIGR01746">
    <property type="entry name" value="Thioester-redct"/>
    <property type="match status" value="1"/>
</dbReference>
<evidence type="ECO:0000256" key="3">
    <source>
        <dbReference type="ARBA" id="ARBA00022450"/>
    </source>
</evidence>
<dbReference type="InterPro" id="IPR025110">
    <property type="entry name" value="AMP-bd_C"/>
</dbReference>
<dbReference type="EC" id="2.3.1.85" evidence="1"/>
<dbReference type="InterPro" id="IPR020904">
    <property type="entry name" value="Sc_DH/Rdtase_CS"/>
</dbReference>
<evidence type="ECO:0000313" key="9">
    <source>
        <dbReference type="Proteomes" id="UP001497497"/>
    </source>
</evidence>
<dbReference type="CDD" id="cd05235">
    <property type="entry name" value="SDR_e1"/>
    <property type="match status" value="1"/>
</dbReference>
<dbReference type="CDD" id="cd05930">
    <property type="entry name" value="A_NRPS"/>
    <property type="match status" value="1"/>
</dbReference>
<dbReference type="Gene3D" id="3.30.300.30">
    <property type="match status" value="1"/>
</dbReference>
<evidence type="ECO:0000256" key="4">
    <source>
        <dbReference type="ARBA" id="ARBA00022553"/>
    </source>
</evidence>
<dbReference type="Pfam" id="PF00501">
    <property type="entry name" value="AMP-binding"/>
    <property type="match status" value="1"/>
</dbReference>
<evidence type="ECO:0000256" key="6">
    <source>
        <dbReference type="ARBA" id="ARBA00044883"/>
    </source>
</evidence>
<dbReference type="InterPro" id="IPR020806">
    <property type="entry name" value="PKS_PP-bd"/>
</dbReference>
<dbReference type="InterPro" id="IPR042099">
    <property type="entry name" value="ANL_N_sf"/>
</dbReference>
<proteinExistence type="predicted"/>
<dbReference type="FunFam" id="3.40.50.720:FF:000047">
    <property type="entry name" value="NADP-dependent L-serine/L-allo-threonine dehydrogenase"/>
    <property type="match status" value="1"/>
</dbReference>
<evidence type="ECO:0000256" key="1">
    <source>
        <dbReference type="ARBA" id="ARBA00012873"/>
    </source>
</evidence>
<evidence type="ECO:0000259" key="7">
    <source>
        <dbReference type="PROSITE" id="PS50075"/>
    </source>
</evidence>
<gene>
    <name evidence="8" type="ORF">GSLYS_00005477001</name>
</gene>
<feature type="domain" description="Carrier" evidence="7">
    <location>
        <begin position="530"/>
        <end position="605"/>
    </location>
</feature>